<protein>
    <recommendedName>
        <fullName evidence="4">Integral membrane protein</fullName>
    </recommendedName>
</protein>
<dbReference type="RefSeq" id="WP_064001852.1">
    <property type="nucleotide sequence ID" value="NZ_LSTV01000001.1"/>
</dbReference>
<dbReference type="EMBL" id="LSTV01000001">
    <property type="protein sequence ID" value="OAH51345.1"/>
    <property type="molecule type" value="Genomic_DNA"/>
</dbReference>
<evidence type="ECO:0000313" key="3">
    <source>
        <dbReference type="Proteomes" id="UP000076998"/>
    </source>
</evidence>
<feature type="transmembrane region" description="Helical" evidence="1">
    <location>
        <begin position="6"/>
        <end position="24"/>
    </location>
</feature>
<sequence length="74" mass="7868">MLPTLVTLLIANALFNVLVWPTFFRRVSRDTRARDAQGRPTRFLVVHAVLIGVALLLAAASLVVGVLAATGIGS</sequence>
<keyword evidence="1" id="KW-1133">Transmembrane helix</keyword>
<organism evidence="2 3">
    <name type="scientific">Microbacterium oleivorans</name>
    <dbReference type="NCBI Taxonomy" id="273677"/>
    <lineage>
        <taxon>Bacteria</taxon>
        <taxon>Bacillati</taxon>
        <taxon>Actinomycetota</taxon>
        <taxon>Actinomycetes</taxon>
        <taxon>Micrococcales</taxon>
        <taxon>Microbacteriaceae</taxon>
        <taxon>Microbacterium</taxon>
    </lineage>
</organism>
<evidence type="ECO:0000256" key="1">
    <source>
        <dbReference type="SAM" id="Phobius"/>
    </source>
</evidence>
<evidence type="ECO:0000313" key="2">
    <source>
        <dbReference type="EMBL" id="OAH51345.1"/>
    </source>
</evidence>
<name>A0A177KES4_9MICO</name>
<feature type="transmembrane region" description="Helical" evidence="1">
    <location>
        <begin position="44"/>
        <end position="72"/>
    </location>
</feature>
<proteinExistence type="predicted"/>
<dbReference type="Proteomes" id="UP000076998">
    <property type="component" value="Unassembled WGS sequence"/>
</dbReference>
<comment type="caution">
    <text evidence="2">The sequence shown here is derived from an EMBL/GenBank/DDBJ whole genome shotgun (WGS) entry which is preliminary data.</text>
</comment>
<evidence type="ECO:0008006" key="4">
    <source>
        <dbReference type="Google" id="ProtNLM"/>
    </source>
</evidence>
<dbReference type="Pfam" id="PF26606">
    <property type="entry name" value="SCO4848"/>
    <property type="match status" value="1"/>
</dbReference>
<keyword evidence="1" id="KW-0812">Transmembrane</keyword>
<dbReference type="OrthoDB" id="4954985at2"/>
<dbReference type="InterPro" id="IPR058061">
    <property type="entry name" value="SCO4848-like"/>
</dbReference>
<dbReference type="AlphaFoldDB" id="A0A177KES4"/>
<reference evidence="2 3" key="1">
    <citation type="submission" date="2016-02" db="EMBL/GenBank/DDBJ databases">
        <authorList>
            <person name="Wen L."/>
            <person name="He K."/>
            <person name="Yang H."/>
        </authorList>
    </citation>
    <scope>NUCLEOTIDE SEQUENCE [LARGE SCALE GENOMIC DNA]</scope>
    <source>
        <strain evidence="2 3">CD11_3</strain>
    </source>
</reference>
<gene>
    <name evidence="2" type="ORF">AYL44_03505</name>
</gene>
<accession>A0A177KES4</accession>
<keyword evidence="1" id="KW-0472">Membrane</keyword>
<dbReference type="NCBIfam" id="NF046117">
    <property type="entry name" value="SCO4848_fam"/>
    <property type="match status" value="1"/>
</dbReference>